<dbReference type="SUPFAM" id="SSF52540">
    <property type="entry name" value="P-loop containing nucleoside triphosphate hydrolases"/>
    <property type="match status" value="1"/>
</dbReference>
<dbReference type="PANTHER" id="PTHR16305">
    <property type="entry name" value="TESTICULAR SOLUBLE ADENYLYL CYCLASE"/>
    <property type="match status" value="1"/>
</dbReference>
<dbReference type="RefSeq" id="WP_344470792.1">
    <property type="nucleotide sequence ID" value="NZ_BAAAQX010000002.1"/>
</dbReference>
<dbReference type="Proteomes" id="UP001499843">
    <property type="component" value="Unassembled WGS sequence"/>
</dbReference>
<keyword evidence="1" id="KW-0547">Nucleotide-binding</keyword>
<gene>
    <name evidence="4" type="ORF">GCM10009850_007360</name>
</gene>
<evidence type="ECO:0000259" key="3">
    <source>
        <dbReference type="PROSITE" id="PS50043"/>
    </source>
</evidence>
<evidence type="ECO:0000256" key="2">
    <source>
        <dbReference type="ARBA" id="ARBA00022840"/>
    </source>
</evidence>
<dbReference type="InterPro" id="IPR041664">
    <property type="entry name" value="AAA_16"/>
</dbReference>
<evidence type="ECO:0000313" key="4">
    <source>
        <dbReference type="EMBL" id="GAA2205176.1"/>
    </source>
</evidence>
<protein>
    <submittedName>
        <fullName evidence="4">Helix-turn-helix transcriptional regulator</fullName>
    </submittedName>
</protein>
<dbReference type="PANTHER" id="PTHR16305:SF35">
    <property type="entry name" value="TRANSCRIPTIONAL ACTIVATOR DOMAIN"/>
    <property type="match status" value="1"/>
</dbReference>
<dbReference type="PRINTS" id="PR00038">
    <property type="entry name" value="HTHLUXR"/>
</dbReference>
<comment type="caution">
    <text evidence="4">The sequence shown here is derived from an EMBL/GenBank/DDBJ whole genome shotgun (WGS) entry which is preliminary data.</text>
</comment>
<accession>A0ABN3C827</accession>
<keyword evidence="5" id="KW-1185">Reference proteome</keyword>
<dbReference type="Pfam" id="PF13191">
    <property type="entry name" value="AAA_16"/>
    <property type="match status" value="1"/>
</dbReference>
<name>A0ABN3C827_9ACTN</name>
<dbReference type="Pfam" id="PF00196">
    <property type="entry name" value="GerE"/>
    <property type="match status" value="1"/>
</dbReference>
<evidence type="ECO:0000256" key="1">
    <source>
        <dbReference type="ARBA" id="ARBA00022741"/>
    </source>
</evidence>
<dbReference type="EMBL" id="BAAAQX010000002">
    <property type="protein sequence ID" value="GAA2205176.1"/>
    <property type="molecule type" value="Genomic_DNA"/>
</dbReference>
<dbReference type="CDD" id="cd06170">
    <property type="entry name" value="LuxR_C_like"/>
    <property type="match status" value="1"/>
</dbReference>
<reference evidence="4 5" key="1">
    <citation type="journal article" date="2019" name="Int. J. Syst. Evol. Microbiol.">
        <title>The Global Catalogue of Microorganisms (GCM) 10K type strain sequencing project: providing services to taxonomists for standard genome sequencing and annotation.</title>
        <authorList>
            <consortium name="The Broad Institute Genomics Platform"/>
            <consortium name="The Broad Institute Genome Sequencing Center for Infectious Disease"/>
            <person name="Wu L."/>
            <person name="Ma J."/>
        </authorList>
    </citation>
    <scope>NUCLEOTIDE SEQUENCE [LARGE SCALE GENOMIC DNA]</scope>
    <source>
        <strain evidence="4 5">JCM 16114</strain>
    </source>
</reference>
<dbReference type="InterPro" id="IPR000792">
    <property type="entry name" value="Tscrpt_reg_LuxR_C"/>
</dbReference>
<dbReference type="SUPFAM" id="SSF46894">
    <property type="entry name" value="C-terminal effector domain of the bipartite response regulators"/>
    <property type="match status" value="1"/>
</dbReference>
<feature type="domain" description="HTH luxR-type" evidence="3">
    <location>
        <begin position="867"/>
        <end position="931"/>
    </location>
</feature>
<evidence type="ECO:0000313" key="5">
    <source>
        <dbReference type="Proteomes" id="UP001499843"/>
    </source>
</evidence>
<dbReference type="InterPro" id="IPR016032">
    <property type="entry name" value="Sig_transdc_resp-reg_C-effctor"/>
</dbReference>
<dbReference type="Gene3D" id="1.10.10.10">
    <property type="entry name" value="Winged helix-like DNA-binding domain superfamily/Winged helix DNA-binding domain"/>
    <property type="match status" value="1"/>
</dbReference>
<dbReference type="InterPro" id="IPR036388">
    <property type="entry name" value="WH-like_DNA-bd_sf"/>
</dbReference>
<dbReference type="InterPro" id="IPR027417">
    <property type="entry name" value="P-loop_NTPase"/>
</dbReference>
<organism evidence="4 5">
    <name type="scientific">Nonomuraea monospora</name>
    <dbReference type="NCBI Taxonomy" id="568818"/>
    <lineage>
        <taxon>Bacteria</taxon>
        <taxon>Bacillati</taxon>
        <taxon>Actinomycetota</taxon>
        <taxon>Actinomycetes</taxon>
        <taxon>Streptosporangiales</taxon>
        <taxon>Streptosporangiaceae</taxon>
        <taxon>Nonomuraea</taxon>
    </lineage>
</organism>
<proteinExistence type="predicted"/>
<dbReference type="PROSITE" id="PS50043">
    <property type="entry name" value="HTH_LUXR_2"/>
    <property type="match status" value="1"/>
</dbReference>
<keyword evidence="2" id="KW-0067">ATP-binding</keyword>
<dbReference type="PROSITE" id="PS00622">
    <property type="entry name" value="HTH_LUXR_1"/>
    <property type="match status" value="1"/>
</dbReference>
<sequence length="931" mass="98004">MVGRDGEAAVLLGLIGEARLGRGGVVLVTGEAGIGKSRLLGEGGDLARAAGLVVLGGRAVEGGGTFRAVAQALAGRSSPGALPEGLRPYRGMLGRLVPEWAEPGDAPPPHVDPILVLGEGLLRLLREAGDGGGGCMLVLEDVHWADADTLALIEYLAAASSRWPVLIVVSARDDEPGAPDHLDRLLLLPEVATLRLGRLSDADIEVLARRRAGAVMLPGELLSHVVAQSDGLPYLAEELVAGILESGTPQVTPRLACRITARLTTLTPAQRTVLEAAAVLGDEVDATVLGPVTGQPEPEVLAALRAAGPRLLVRAADSQAPVRGAGPQAADEAGGRLRWRHALTREVVLASVTPPERAAVARRAAEVLLSRADPQHDAHAAALLAAAGERERSAGILLRLARRDLAGGALHSAEDLLARASAAQALRPVVTIEQVRLLTLLGQPHTAMESGAWALEELTGDRHAELCLRLAEAAVVARCWRAADRYVERAGRPGDPWALVLAADAAFGAGDLRRAVELAAVAVERAERAGRWETVCRALTTVGRCALGHDLEVAREAYGLAARVGAEHGLLPARVTALFGLAAIELLGSPDSPLLAEARELARRTGLLAEVVRTDLLRVNSAVTVEGPRAARDLAVRTAERAGRLRLHGMRAVAEVFAAMGYAAEGDSPRMEAVLADAAARPDPPVEVAAQVHATRGLLHLLRHDLPEATALFDAALRDLVGRCEAGPVQHWGLWALLRTVVADRDAEARETLRRSPAVFRAANRAGLQYADAVAAGREGQGARAAALFAEGDGTLAEHHWWRRLLRLFALEAAIADGWGDPVPALRTDLEAHLRAGDAQLARICRDLLRGAGAPTRRGRGLATVPDGLRAAGVTSREMDVLGLVAEGLSNRKIAERLFISPRTVDTHVSNLLAKTASTDRAELRALARRP</sequence>
<dbReference type="SMART" id="SM00421">
    <property type="entry name" value="HTH_LUXR"/>
    <property type="match status" value="1"/>
</dbReference>